<accession>A0A066XID0</accession>
<dbReference type="AlphaFoldDB" id="A0A066XID0"/>
<keyword evidence="2" id="KW-1185">Reference proteome</keyword>
<name>A0A066XID0_COLSU</name>
<dbReference type="STRING" id="1173701.A0A066XID0"/>
<proteinExistence type="predicted"/>
<dbReference type="InterPro" id="IPR022198">
    <property type="entry name" value="DUF3723"/>
</dbReference>
<protein>
    <submittedName>
        <fullName evidence="1">Uncharacterized protein</fullName>
    </submittedName>
</protein>
<dbReference type="EMBL" id="JMSE01000993">
    <property type="protein sequence ID" value="KDN65765.1"/>
    <property type="molecule type" value="Genomic_DNA"/>
</dbReference>
<organism evidence="1 2">
    <name type="scientific">Colletotrichum sublineola</name>
    <name type="common">Sorghum anthracnose fungus</name>
    <dbReference type="NCBI Taxonomy" id="1173701"/>
    <lineage>
        <taxon>Eukaryota</taxon>
        <taxon>Fungi</taxon>
        <taxon>Dikarya</taxon>
        <taxon>Ascomycota</taxon>
        <taxon>Pezizomycotina</taxon>
        <taxon>Sordariomycetes</taxon>
        <taxon>Hypocreomycetidae</taxon>
        <taxon>Glomerellales</taxon>
        <taxon>Glomerellaceae</taxon>
        <taxon>Colletotrichum</taxon>
        <taxon>Colletotrichum graminicola species complex</taxon>
    </lineage>
</organism>
<dbReference type="OMA" id="MRIDEYI"/>
<feature type="non-terminal residue" evidence="1">
    <location>
        <position position="1"/>
    </location>
</feature>
<dbReference type="HOGENOM" id="CLU_612503_0_0_1"/>
<gene>
    <name evidence="1" type="ORF">CSUB01_12557</name>
</gene>
<evidence type="ECO:0000313" key="2">
    <source>
        <dbReference type="Proteomes" id="UP000027238"/>
    </source>
</evidence>
<evidence type="ECO:0000313" key="1">
    <source>
        <dbReference type="EMBL" id="KDN65765.1"/>
    </source>
</evidence>
<dbReference type="eggNOG" id="ENOG502S0KD">
    <property type="taxonomic scope" value="Eukaryota"/>
</dbReference>
<dbReference type="OrthoDB" id="4820741at2759"/>
<dbReference type="Proteomes" id="UP000027238">
    <property type="component" value="Unassembled WGS sequence"/>
</dbReference>
<comment type="caution">
    <text evidence="1">The sequence shown here is derived from an EMBL/GenBank/DDBJ whole genome shotgun (WGS) entry which is preliminary data.</text>
</comment>
<reference evidence="2" key="1">
    <citation type="journal article" date="2014" name="Genome Announc.">
        <title>Draft genome sequence of Colletotrichum sublineola, a destructive pathogen of cultivated sorghum.</title>
        <authorList>
            <person name="Baroncelli R."/>
            <person name="Sanz-Martin J.M."/>
            <person name="Rech G.E."/>
            <person name="Sukno S.A."/>
            <person name="Thon M.R."/>
        </authorList>
    </citation>
    <scope>NUCLEOTIDE SEQUENCE [LARGE SCALE GENOMIC DNA]</scope>
    <source>
        <strain evidence="2">TX430BB</strain>
    </source>
</reference>
<sequence length="448" mass="51904">ELLSYLSFIYETWLQVVGGNEAELEKIDWVTVEAIQLRCPRFSASDERALRSVILRGDAFKNFSHAERLTVLAKLCSFDFPIPSLSTFFRDFRYLEECGNFIKRLVPFIRGGPTIRRLLLQNFNPSALREQSESTPMARFDYLETQFELGIRHLWLFTMREFHSIHTDPGILPRFARLAFDLGFDTDEIRSLKRLSPHREIARHAMVLARSSQDRDHNITDDETAVDQIVKALPGRHGSQKQNYSAFTTNVTTMKLNSRPWIDLKAYSMDAPNLVVEILDRQPLVKKKEVTSLFFLRSIYRAIFREDLEDFSDQFIERTGEMGEANYEEANQPANNQAMEEDQDFTTTKEQVNRTTGVQSKKPGGTQTAKLKIMKMGILREEQHLNIDITDENEPKRVEKIVKQLMVEHKILPFSLKGYPLLAKECYKEIVQEGHECVYMTDGGRFTI</sequence>
<dbReference type="Pfam" id="PF12520">
    <property type="entry name" value="DUF3723"/>
    <property type="match status" value="1"/>
</dbReference>